<dbReference type="RefSeq" id="WP_012635890.1">
    <property type="nucleotide sequence ID" value="NC_011899.1"/>
</dbReference>
<evidence type="ECO:0000313" key="7">
    <source>
        <dbReference type="Proteomes" id="UP000000719"/>
    </source>
</evidence>
<dbReference type="GO" id="GO:0005975">
    <property type="term" value="P:carbohydrate metabolic process"/>
    <property type="evidence" value="ECO:0007669"/>
    <property type="project" value="InterPro"/>
</dbReference>
<comment type="similarity">
    <text evidence="1 2">Belongs to the glycosyl hydrolase 31 family.</text>
</comment>
<dbReference type="PANTHER" id="PTHR43863:SF2">
    <property type="entry name" value="MALTASE-GLUCOAMYLASE"/>
    <property type="match status" value="1"/>
</dbReference>
<dbReference type="Proteomes" id="UP000000719">
    <property type="component" value="Chromosome"/>
</dbReference>
<dbReference type="InterPro" id="IPR013780">
    <property type="entry name" value="Glyco_hydro_b"/>
</dbReference>
<dbReference type="InterPro" id="IPR048395">
    <property type="entry name" value="Glyco_hydro_31_C"/>
</dbReference>
<dbReference type="Gene3D" id="2.60.40.1180">
    <property type="entry name" value="Golgi alpha-mannosidase II"/>
    <property type="match status" value="2"/>
</dbReference>
<dbReference type="CAZy" id="GH31">
    <property type="family name" value="Glycoside Hydrolase Family 31"/>
</dbReference>
<dbReference type="SUPFAM" id="SSF51011">
    <property type="entry name" value="Glycosyl hydrolase domain"/>
    <property type="match status" value="1"/>
</dbReference>
<dbReference type="AlphaFoldDB" id="B8CWN5"/>
<feature type="domain" description="Glycosyl hydrolase family 31 C-terminal" evidence="5">
    <location>
        <begin position="382"/>
        <end position="466"/>
    </location>
</feature>
<evidence type="ECO:0000259" key="4">
    <source>
        <dbReference type="Pfam" id="PF17137"/>
    </source>
</evidence>
<accession>B8CWN5</accession>
<dbReference type="SUPFAM" id="SSF51445">
    <property type="entry name" value="(Trans)glycosidases"/>
    <property type="match status" value="1"/>
</dbReference>
<feature type="domain" description="DUF5110" evidence="4">
    <location>
        <begin position="483"/>
        <end position="552"/>
    </location>
</feature>
<dbReference type="Pfam" id="PF21365">
    <property type="entry name" value="Glyco_hydro_31_3rd"/>
    <property type="match status" value="1"/>
</dbReference>
<dbReference type="Pfam" id="PF17137">
    <property type="entry name" value="DUF5110"/>
    <property type="match status" value="1"/>
</dbReference>
<sequence length="840" mass="98298">MAFGKPVVPDEPVIADIAPSPFDWNRKCCENGEDTISILVWEDPEIDAYILLGDYQEALNKYYDLTGYPSLMPKWSLGFIQCKNRYKSAEEVLRIARKMREKEIPCDCLVIDWMWFKQFGDLEWDGKYFPENMKEIIKEINDLGIQIMQAQHPFIERDSLKYNKFKEKGLITRVPEGARPTFDHFHPDAKKEWWNEISRLYDDGVRGYWTDMGEPEFDLPGSENSLGSREKYHNMYTYQWSKNLYEAQTEDKKTRPFILARTMSLGIQNYNTALWSGDVFASWQILKDSVIQGQNVSISGQPYWCTDIGGFHADPRFTPEMYVRWFEFGTFCGIFRTHGTKVENEPWSHGQDTEEIVTDYIKLRYSLMPYIYSLTKEMTENGVSLVRPLIFDYNDRRVMEYPYQYMFGDILVSPVVDNGSRTKTTYLPDGIWYDFYTGEKLHGSQEITSLAPVEKLPLYVRNNSIIIRGNIEQNAVDINKEYDINVYGNDGDIKYIYEDNGTTYEYESGKYNKIKVELSGGKLIITTENHGYKIDNKTRKLTVTHVVDKYKKASKSFEYELGTVREVKLSDLELETEEDRKQDLELFVDTMDRRYNGQVKMNILLVNNTKETRKYVLDIEKPVHYYVEGIPNRPVEKFEVNDYYHKQVLFKPLTDKMPQCEEVKVYIKDNDGNVVFERNVNVGNGYAKKWRVAVSKEHITDKDLFFDVSERENNAWGYVKLLSYLNIDAKGVCPVDFLDYSVKKGYAKGFVNIESDKDKEVYFRVKGETTIKVKVNGKTIIDTDDYAIDELVKTRLEQGENRVDVELTFESNHPYTGREFGFSIQVLNEDMEIDKDILFY</sequence>
<dbReference type="InterPro" id="IPR033403">
    <property type="entry name" value="DUF5110"/>
</dbReference>
<dbReference type="GO" id="GO:0004553">
    <property type="term" value="F:hydrolase activity, hydrolyzing O-glycosyl compounds"/>
    <property type="evidence" value="ECO:0007669"/>
    <property type="project" value="InterPro"/>
</dbReference>
<dbReference type="STRING" id="373903.Hore_09480"/>
<dbReference type="InterPro" id="IPR051816">
    <property type="entry name" value="Glycosyl_Hydrolase_31"/>
</dbReference>
<dbReference type="InterPro" id="IPR017853">
    <property type="entry name" value="GH"/>
</dbReference>
<keyword evidence="7" id="KW-1185">Reference proteome</keyword>
<name>B8CWN5_HALOH</name>
<keyword evidence="2 6" id="KW-0378">Hydrolase</keyword>
<dbReference type="Gene3D" id="3.20.20.80">
    <property type="entry name" value="Glycosidases"/>
    <property type="match status" value="1"/>
</dbReference>
<dbReference type="InterPro" id="IPR000322">
    <property type="entry name" value="Glyco_hydro_31_TIM"/>
</dbReference>
<feature type="domain" description="Glycoside hydrolase family 31 TIM barrel" evidence="3">
    <location>
        <begin position="69"/>
        <end position="374"/>
    </location>
</feature>
<reference evidence="6 7" key="1">
    <citation type="journal article" date="2009" name="PLoS ONE">
        <title>Genome analysis of the anaerobic thermohalophilic bacterium Halothermothrix orenii.</title>
        <authorList>
            <person name="Mavromatis K."/>
            <person name="Ivanova N."/>
            <person name="Anderson I."/>
            <person name="Lykidis A."/>
            <person name="Hooper S.D."/>
            <person name="Sun H."/>
            <person name="Kunin V."/>
            <person name="Lapidus A."/>
            <person name="Hugenholtz P."/>
            <person name="Patel B."/>
            <person name="Kyrpides N.C."/>
        </authorList>
    </citation>
    <scope>NUCLEOTIDE SEQUENCE [LARGE SCALE GENOMIC DNA]</scope>
    <source>
        <strain evidence="7">H 168 / OCM 544 / DSM 9562</strain>
    </source>
</reference>
<evidence type="ECO:0000256" key="1">
    <source>
        <dbReference type="ARBA" id="ARBA00007806"/>
    </source>
</evidence>
<protein>
    <submittedName>
        <fullName evidence="6">Glycoside hydrolase family 31</fullName>
    </submittedName>
</protein>
<dbReference type="KEGG" id="hor:Hore_09480"/>
<keyword evidence="2" id="KW-0326">Glycosidase</keyword>
<dbReference type="EMBL" id="CP001098">
    <property type="protein sequence ID" value="ACL69704.1"/>
    <property type="molecule type" value="Genomic_DNA"/>
</dbReference>
<proteinExistence type="inferred from homology"/>
<evidence type="ECO:0000259" key="5">
    <source>
        <dbReference type="Pfam" id="PF21365"/>
    </source>
</evidence>
<evidence type="ECO:0000313" key="6">
    <source>
        <dbReference type="EMBL" id="ACL69704.1"/>
    </source>
</evidence>
<dbReference type="PANTHER" id="PTHR43863">
    <property type="entry name" value="HYDROLASE, PUTATIVE (AFU_ORTHOLOGUE AFUA_1G03140)-RELATED"/>
    <property type="match status" value="1"/>
</dbReference>
<evidence type="ECO:0000256" key="2">
    <source>
        <dbReference type="RuleBase" id="RU361185"/>
    </source>
</evidence>
<dbReference type="HOGENOM" id="CLU_000631_7_3_9"/>
<evidence type="ECO:0000259" key="3">
    <source>
        <dbReference type="Pfam" id="PF01055"/>
    </source>
</evidence>
<organism evidence="6 7">
    <name type="scientific">Halothermothrix orenii (strain H 168 / OCM 544 / DSM 9562)</name>
    <dbReference type="NCBI Taxonomy" id="373903"/>
    <lineage>
        <taxon>Bacteria</taxon>
        <taxon>Bacillati</taxon>
        <taxon>Bacillota</taxon>
        <taxon>Clostridia</taxon>
        <taxon>Halanaerobiales</taxon>
        <taxon>Halothermotrichaceae</taxon>
        <taxon>Halothermothrix</taxon>
    </lineage>
</organism>
<dbReference type="eggNOG" id="COG1501">
    <property type="taxonomic scope" value="Bacteria"/>
</dbReference>
<gene>
    <name evidence="6" type="ordered locus">Hore_09480</name>
</gene>
<dbReference type="OrthoDB" id="176168at2"/>
<dbReference type="Pfam" id="PF01055">
    <property type="entry name" value="Glyco_hydro_31_2nd"/>
    <property type="match status" value="1"/>
</dbReference>